<dbReference type="PANTHER" id="PTHR34800">
    <property type="entry name" value="TETRAPYRROLE-BINDING PROTEIN, CHLOROPLASTIC"/>
    <property type="match status" value="1"/>
</dbReference>
<comment type="caution">
    <text evidence="2">The sequence shown here is derived from an EMBL/GenBank/DDBJ whole genome shotgun (WGS) entry which is preliminary data.</text>
</comment>
<dbReference type="Gene3D" id="3.40.50.300">
    <property type="entry name" value="P-loop containing nucleotide triphosphate hydrolases"/>
    <property type="match status" value="1"/>
</dbReference>
<dbReference type="InterPro" id="IPR008629">
    <property type="entry name" value="GUN4-like"/>
</dbReference>
<dbReference type="PROSITE" id="PS50837">
    <property type="entry name" value="NACHT"/>
    <property type="match status" value="1"/>
</dbReference>
<dbReference type="Gene3D" id="1.10.10.1770">
    <property type="entry name" value="Gun4-like"/>
    <property type="match status" value="1"/>
</dbReference>
<evidence type="ECO:0000259" key="1">
    <source>
        <dbReference type="PROSITE" id="PS50837"/>
    </source>
</evidence>
<dbReference type="SUPFAM" id="SSF52540">
    <property type="entry name" value="P-loop containing nucleoside triphosphate hydrolases"/>
    <property type="match status" value="1"/>
</dbReference>
<proteinExistence type="predicted"/>
<sequence>MTSGSQPPSPESKFVARLINTIIRITPVGGSGWILVHFALTQEWIKAILMFPVLVATGFFAHYTEGFIVASNEKAGAMGKRHNDNLATWLGRQNRRLQWAFAKTDQKFARQQAVTCRDYKAEGIADARFNKIPQLEEVYVPLGLNSRVEPSDLMAGFAKGAPQATEDTTSIWDLLQQTKKIPAYRRLVILARGGYGKTTLLRHIAYRYGMAPGRLCRAKQVPRLVPILIYLRDWRDAMAREDAPDLATLITQLSSSKKFQLDRDWAERLLRQNKALVMIDGFDEVATDQCEPVSAWINRAVGTYGETALFLLTSRPAGYDRYSYSQSWTAVSVKPFDEDQRNLFINRWYTCQETQARPGRPPEDIKELAQQAAQGLIDQIEQRSELSEMTDNPLLLCMVAAFYRSRPGRKLPLNRLKLYQGFCQMLLEDRPDYKGIDMALPADEAQAVLQGVAWEMVKQAKIELPSPELHKQVQRLLARETDVAVAPKTFITEVEEISELFVRRLSADEVEFAHRSFQEYLAAREVKKQGCEHELLNLGEDWEEVAVLYAGLVKNPSSLIEALVQKGGQKALDLAYRCWLENHARVPDAVFALLMEQSYQLLEGYMVAGEWQKADQYTYRVMCQVLKKSVGSGFSPKELLSFPCKDLKRIDGLWVNHSRGKFGFSVQKEIWVQCGGKLDGKWDFEIYKKLGVNVGWCDFDVNWYKYGDLSFEVTDNTPVGHLPICGGWKVVVIVVFSHPDL</sequence>
<organism evidence="2 3">
    <name type="scientific">Leptothoe kymatousa TAU-MAC 1615</name>
    <dbReference type="NCBI Taxonomy" id="2364775"/>
    <lineage>
        <taxon>Bacteria</taxon>
        <taxon>Bacillati</taxon>
        <taxon>Cyanobacteriota</taxon>
        <taxon>Cyanophyceae</taxon>
        <taxon>Nodosilineales</taxon>
        <taxon>Cymatolegaceae</taxon>
        <taxon>Leptothoe</taxon>
        <taxon>Leptothoe kymatousa</taxon>
    </lineage>
</organism>
<dbReference type="Proteomes" id="UP001196661">
    <property type="component" value="Unassembled WGS sequence"/>
</dbReference>
<dbReference type="Gene3D" id="1.25.40.620">
    <property type="match status" value="1"/>
</dbReference>
<dbReference type="CDD" id="cd16383">
    <property type="entry name" value="GUN4"/>
    <property type="match status" value="1"/>
</dbReference>
<dbReference type="SUPFAM" id="SSF140869">
    <property type="entry name" value="GUN4-like"/>
    <property type="match status" value="1"/>
</dbReference>
<dbReference type="PANTHER" id="PTHR34800:SF1">
    <property type="entry name" value="TETRAPYRROLE-BINDING PROTEIN, CHLOROPLASTIC"/>
    <property type="match status" value="1"/>
</dbReference>
<name>A0ABS5Y3I4_9CYAN</name>
<dbReference type="InterPro" id="IPR007111">
    <property type="entry name" value="NACHT_NTPase"/>
</dbReference>
<accession>A0ABS5Y3I4</accession>
<keyword evidence="3" id="KW-1185">Reference proteome</keyword>
<reference evidence="2 3" key="1">
    <citation type="journal article" date="2021" name="Mar. Drugs">
        <title>Genome Reduction and Secondary Metabolism of the Marine Sponge-Associated Cyanobacterium Leptothoe.</title>
        <authorList>
            <person name="Konstantinou D."/>
            <person name="Popin R.V."/>
            <person name="Fewer D.P."/>
            <person name="Sivonen K."/>
            <person name="Gkelis S."/>
        </authorList>
    </citation>
    <scope>NUCLEOTIDE SEQUENCE [LARGE SCALE GENOMIC DNA]</scope>
    <source>
        <strain evidence="2 3">TAU-MAC 1615</strain>
    </source>
</reference>
<evidence type="ECO:0000313" key="3">
    <source>
        <dbReference type="Proteomes" id="UP001196661"/>
    </source>
</evidence>
<feature type="domain" description="NACHT" evidence="1">
    <location>
        <begin position="185"/>
        <end position="316"/>
    </location>
</feature>
<evidence type="ECO:0000313" key="2">
    <source>
        <dbReference type="EMBL" id="MBT9312398.1"/>
    </source>
</evidence>
<dbReference type="InterPro" id="IPR027417">
    <property type="entry name" value="P-loop_NTPase"/>
</dbReference>
<dbReference type="Pfam" id="PF05419">
    <property type="entry name" value="GUN4"/>
    <property type="match status" value="1"/>
</dbReference>
<dbReference type="EMBL" id="JADOER010000007">
    <property type="protein sequence ID" value="MBT9312398.1"/>
    <property type="molecule type" value="Genomic_DNA"/>
</dbReference>
<dbReference type="Pfam" id="PF05729">
    <property type="entry name" value="NACHT"/>
    <property type="match status" value="1"/>
</dbReference>
<dbReference type="RefSeq" id="WP_215618288.1">
    <property type="nucleotide sequence ID" value="NZ_JADOER010000007.1"/>
</dbReference>
<protein>
    <submittedName>
        <fullName evidence="2">GUN4 domain-containing protein</fullName>
    </submittedName>
</protein>
<dbReference type="InterPro" id="IPR037215">
    <property type="entry name" value="GUN4-like_sf"/>
</dbReference>
<gene>
    <name evidence="2" type="ORF">IXB28_09290</name>
</gene>